<name>A0A1G5GFI8_9FIRM</name>
<reference evidence="2" key="1">
    <citation type="submission" date="2016-10" db="EMBL/GenBank/DDBJ databases">
        <authorList>
            <person name="Varghese N."/>
            <person name="Submissions S."/>
        </authorList>
    </citation>
    <scope>NUCLEOTIDE SEQUENCE [LARGE SCALE GENOMIC DNA]</scope>
    <source>
        <strain evidence="2">XBD2006</strain>
    </source>
</reference>
<gene>
    <name evidence="1" type="ORF">SAMN02910451_02817</name>
</gene>
<accession>A0A1G5GFI8</accession>
<keyword evidence="2" id="KW-1185">Reference proteome</keyword>
<sequence>MRKRNEYTDIWNKKAVICRKMLDAICYGDTVLTPEFKVDDKNRKQYFELLMAIYSTERRFHDSRRNAGIAASAKKGNYKGRGRIRIDKLAAQDIFLDYSAKKIKSAEASKMLGISKSTFLRRYKEYADAKQ</sequence>
<evidence type="ECO:0000313" key="1">
    <source>
        <dbReference type="EMBL" id="SCY49458.1"/>
    </source>
</evidence>
<proteinExistence type="predicted"/>
<protein>
    <recommendedName>
        <fullName evidence="3">Resolvase</fullName>
    </recommendedName>
</protein>
<dbReference type="EMBL" id="FMUR01000020">
    <property type="protein sequence ID" value="SCY49458.1"/>
    <property type="molecule type" value="Genomic_DNA"/>
</dbReference>
<evidence type="ECO:0000313" key="2">
    <source>
        <dbReference type="Proteomes" id="UP000183047"/>
    </source>
</evidence>
<evidence type="ECO:0008006" key="3">
    <source>
        <dbReference type="Google" id="ProtNLM"/>
    </source>
</evidence>
<organism evidence="1 2">
    <name type="scientific">Butyrivibrio hungatei</name>
    <dbReference type="NCBI Taxonomy" id="185008"/>
    <lineage>
        <taxon>Bacteria</taxon>
        <taxon>Bacillati</taxon>
        <taxon>Bacillota</taxon>
        <taxon>Clostridia</taxon>
        <taxon>Lachnospirales</taxon>
        <taxon>Lachnospiraceae</taxon>
        <taxon>Butyrivibrio</taxon>
    </lineage>
</organism>
<dbReference type="RefSeq" id="WP_074463224.1">
    <property type="nucleotide sequence ID" value="NZ_FMUR01000020.1"/>
</dbReference>
<dbReference type="OrthoDB" id="2048196at2"/>
<dbReference type="Proteomes" id="UP000183047">
    <property type="component" value="Unassembled WGS sequence"/>
</dbReference>
<dbReference type="AlphaFoldDB" id="A0A1G5GFI8"/>